<dbReference type="RefSeq" id="WP_008862330.1">
    <property type="nucleotide sequence ID" value="NZ_JH815205.1"/>
</dbReference>
<dbReference type="PANTHER" id="PTHR30134">
    <property type="entry name" value="HYDROGENASE PROTEIN ASSEMBLY PROTEIN, NICKEL CHAPERONE"/>
    <property type="match status" value="1"/>
</dbReference>
<dbReference type="AlphaFoldDB" id="K0WVI2"/>
<dbReference type="Proteomes" id="UP000006044">
    <property type="component" value="Unassembled WGS sequence"/>
</dbReference>
<evidence type="ECO:0000313" key="9">
    <source>
        <dbReference type="EMBL" id="EJZ63272.1"/>
    </source>
</evidence>
<dbReference type="GO" id="GO:0005525">
    <property type="term" value="F:GTP binding"/>
    <property type="evidence" value="ECO:0007669"/>
    <property type="project" value="UniProtKB-KW"/>
</dbReference>
<dbReference type="CDD" id="cd05390">
    <property type="entry name" value="HypB"/>
    <property type="match status" value="1"/>
</dbReference>
<reference evidence="9 10" key="1">
    <citation type="submission" date="2012-08" db="EMBL/GenBank/DDBJ databases">
        <title>The Genome Sequence of Barnesiella intestinihominis YIT 11860.</title>
        <authorList>
            <consortium name="The Broad Institute Genome Sequencing Platform"/>
            <person name="Earl A."/>
            <person name="Ward D."/>
            <person name="Feldgarden M."/>
            <person name="Gevers D."/>
            <person name="Morotomi M."/>
            <person name="Walker B."/>
            <person name="Young S.K."/>
            <person name="Zeng Q."/>
            <person name="Gargeya S."/>
            <person name="Fitzgerald M."/>
            <person name="Haas B."/>
            <person name="Abouelleil A."/>
            <person name="Alvarado L."/>
            <person name="Arachchi H.M."/>
            <person name="Berlin A.M."/>
            <person name="Chapman S.B."/>
            <person name="Goldberg J."/>
            <person name="Griggs A."/>
            <person name="Gujja S."/>
            <person name="Hansen M."/>
            <person name="Howarth C."/>
            <person name="Imamovic A."/>
            <person name="Larimer J."/>
            <person name="McCowen C."/>
            <person name="Montmayeur A."/>
            <person name="Murphy C."/>
            <person name="Neiman D."/>
            <person name="Pearson M."/>
            <person name="Priest M."/>
            <person name="Roberts A."/>
            <person name="Saif S."/>
            <person name="Shea T."/>
            <person name="Sisk P."/>
            <person name="Sykes S."/>
            <person name="Wortman J."/>
            <person name="Nusbaum C."/>
            <person name="Birren B."/>
        </authorList>
    </citation>
    <scope>NUCLEOTIDE SEQUENCE [LARGE SCALE GENOMIC DNA]</scope>
    <source>
        <strain evidence="9 10">YIT 11860</strain>
    </source>
</reference>
<dbReference type="STRING" id="742726.HMPREF9448_01921"/>
<name>K0WVI2_9BACT</name>
<keyword evidence="10" id="KW-1185">Reference proteome</keyword>
<evidence type="ECO:0000256" key="6">
    <source>
        <dbReference type="ARBA" id="ARBA00022833"/>
    </source>
</evidence>
<sequence>MCTTCGCGHQEMSHEEMHRLGIAHGHGKTVDIAVEQDILSENNRIAGQNRNIWNTTGCWAINLVSSPGSGKTTLLESTIKRLGGRDFHKIAVIEGDQHTDNDAGRIRNLGIPAIQINTHNGCHLDARMVSSAFDELAVKDTLLFIENVGNLVCPAMFDLGENLRVVLLSVTEGDDKPLKYPYMFAGADICIINKIDLLPYVDSDVARLKDNALKINPQLCFFEISATRGMGMDEWCEYLLACFERKEEK</sequence>
<dbReference type="EMBL" id="ADLE01000014">
    <property type="protein sequence ID" value="EJZ63272.1"/>
    <property type="molecule type" value="Genomic_DNA"/>
</dbReference>
<dbReference type="SUPFAM" id="SSF52540">
    <property type="entry name" value="P-loop containing nucleoside triphosphate hydrolases"/>
    <property type="match status" value="1"/>
</dbReference>
<dbReference type="GO" id="GO:0008270">
    <property type="term" value="F:zinc ion binding"/>
    <property type="evidence" value="ECO:0007669"/>
    <property type="project" value="TreeGrafter"/>
</dbReference>
<proteinExistence type="inferred from homology"/>
<dbReference type="PIRSF" id="PIRSF005624">
    <property type="entry name" value="Ni-bind_GTPase"/>
    <property type="match status" value="1"/>
</dbReference>
<keyword evidence="2" id="KW-0533">Nickel</keyword>
<keyword evidence="4" id="KW-0547">Nucleotide-binding</keyword>
<dbReference type="InterPro" id="IPR027417">
    <property type="entry name" value="P-loop_NTPase"/>
</dbReference>
<keyword evidence="6" id="KW-0862">Zinc</keyword>
<keyword evidence="7" id="KW-0342">GTP-binding</keyword>
<evidence type="ECO:0000256" key="5">
    <source>
        <dbReference type="ARBA" id="ARBA00022801"/>
    </source>
</evidence>
<evidence type="ECO:0000313" key="10">
    <source>
        <dbReference type="Proteomes" id="UP000006044"/>
    </source>
</evidence>
<dbReference type="GO" id="GO:0003924">
    <property type="term" value="F:GTPase activity"/>
    <property type="evidence" value="ECO:0007669"/>
    <property type="project" value="InterPro"/>
</dbReference>
<keyword evidence="3" id="KW-0479">Metal-binding</keyword>
<evidence type="ECO:0000259" key="8">
    <source>
        <dbReference type="Pfam" id="PF02492"/>
    </source>
</evidence>
<evidence type="ECO:0000256" key="4">
    <source>
        <dbReference type="ARBA" id="ARBA00022741"/>
    </source>
</evidence>
<gene>
    <name evidence="9" type="ORF">HMPREF9448_01921</name>
</gene>
<comment type="caution">
    <text evidence="9">The sequence shown here is derived from an EMBL/GenBank/DDBJ whole genome shotgun (WGS) entry which is preliminary data.</text>
</comment>
<dbReference type="Gene3D" id="3.40.50.300">
    <property type="entry name" value="P-loop containing nucleotide triphosphate hydrolases"/>
    <property type="match status" value="1"/>
</dbReference>
<feature type="domain" description="CobW/HypB/UreG nucleotide-binding" evidence="8">
    <location>
        <begin position="61"/>
        <end position="221"/>
    </location>
</feature>
<dbReference type="HOGENOM" id="CLU_056148_0_0_10"/>
<dbReference type="PATRIC" id="fig|742726.3.peg.2018"/>
<dbReference type="NCBIfam" id="TIGR00073">
    <property type="entry name" value="hypB"/>
    <property type="match status" value="1"/>
</dbReference>
<comment type="similarity">
    <text evidence="1">Belongs to the SIMIBI class G3E GTPase family. HypB/HupM subfamily.</text>
</comment>
<dbReference type="InterPro" id="IPR003495">
    <property type="entry name" value="CobW/HypB/UreG_nucleotide-bd"/>
</dbReference>
<evidence type="ECO:0000256" key="1">
    <source>
        <dbReference type="ARBA" id="ARBA00006211"/>
    </source>
</evidence>
<dbReference type="PANTHER" id="PTHR30134:SF2">
    <property type="entry name" value="HYDROGENASE MATURATION FACTOR HYPB"/>
    <property type="match status" value="1"/>
</dbReference>
<dbReference type="OrthoDB" id="9802035at2"/>
<dbReference type="GO" id="GO:0051604">
    <property type="term" value="P:protein maturation"/>
    <property type="evidence" value="ECO:0007669"/>
    <property type="project" value="InterPro"/>
</dbReference>
<evidence type="ECO:0000256" key="3">
    <source>
        <dbReference type="ARBA" id="ARBA00022723"/>
    </source>
</evidence>
<dbReference type="InterPro" id="IPR004392">
    <property type="entry name" value="Hyd_mat_HypB"/>
</dbReference>
<dbReference type="GO" id="GO:0016151">
    <property type="term" value="F:nickel cation binding"/>
    <property type="evidence" value="ECO:0007669"/>
    <property type="project" value="InterPro"/>
</dbReference>
<evidence type="ECO:0000256" key="7">
    <source>
        <dbReference type="ARBA" id="ARBA00023134"/>
    </source>
</evidence>
<protein>
    <submittedName>
        <fullName evidence="9">Hydrogenase accessory protein HypB</fullName>
    </submittedName>
</protein>
<organism evidence="9 10">
    <name type="scientific">Barnesiella intestinihominis YIT 11860</name>
    <dbReference type="NCBI Taxonomy" id="742726"/>
    <lineage>
        <taxon>Bacteria</taxon>
        <taxon>Pseudomonadati</taxon>
        <taxon>Bacteroidota</taxon>
        <taxon>Bacteroidia</taxon>
        <taxon>Bacteroidales</taxon>
        <taxon>Barnesiellaceae</taxon>
        <taxon>Barnesiella</taxon>
    </lineage>
</organism>
<accession>K0WVI2</accession>
<dbReference type="GeneID" id="77849145"/>
<keyword evidence="5" id="KW-0378">Hydrolase</keyword>
<dbReference type="Pfam" id="PF02492">
    <property type="entry name" value="cobW"/>
    <property type="match status" value="1"/>
</dbReference>
<evidence type="ECO:0000256" key="2">
    <source>
        <dbReference type="ARBA" id="ARBA00022596"/>
    </source>
</evidence>
<dbReference type="eggNOG" id="COG0378">
    <property type="taxonomic scope" value="Bacteria"/>
</dbReference>